<evidence type="ECO:0000313" key="11">
    <source>
        <dbReference type="WBParaSite" id="Minc3s00489g13194"/>
    </source>
</evidence>
<dbReference type="InterPro" id="IPR051175">
    <property type="entry name" value="CLK_kinases"/>
</dbReference>
<dbReference type="GO" id="GO:0005634">
    <property type="term" value="C:nucleus"/>
    <property type="evidence" value="ECO:0007669"/>
    <property type="project" value="TreeGrafter"/>
</dbReference>
<keyword evidence="10" id="KW-1185">Reference proteome</keyword>
<comment type="similarity">
    <text evidence="6">Belongs to the protein kinase superfamily. CMGC Ser/Thr protein kinase family. Lammer subfamily.</text>
</comment>
<dbReference type="PANTHER" id="PTHR45646">
    <property type="entry name" value="SERINE/THREONINE-PROTEIN KINASE DOA-RELATED"/>
    <property type="match status" value="1"/>
</dbReference>
<dbReference type="PANTHER" id="PTHR45646:SF11">
    <property type="entry name" value="SERINE_THREONINE-PROTEIN KINASE DOA"/>
    <property type="match status" value="1"/>
</dbReference>
<dbReference type="Gene3D" id="3.30.200.20">
    <property type="entry name" value="Phosphorylase Kinase, domain 1"/>
    <property type="match status" value="1"/>
</dbReference>
<organism evidence="10 11">
    <name type="scientific">Meloidogyne incognita</name>
    <name type="common">Southern root-knot nematode worm</name>
    <name type="synonym">Oxyuris incognita</name>
    <dbReference type="NCBI Taxonomy" id="6306"/>
    <lineage>
        <taxon>Eukaryota</taxon>
        <taxon>Metazoa</taxon>
        <taxon>Ecdysozoa</taxon>
        <taxon>Nematoda</taxon>
        <taxon>Chromadorea</taxon>
        <taxon>Rhabditida</taxon>
        <taxon>Tylenchina</taxon>
        <taxon>Tylenchomorpha</taxon>
        <taxon>Tylenchoidea</taxon>
        <taxon>Meloidogynidae</taxon>
        <taxon>Meloidogyninae</taxon>
        <taxon>Meloidogyne</taxon>
        <taxon>Meloidogyne incognita group</taxon>
    </lineage>
</organism>
<dbReference type="PROSITE" id="PS50011">
    <property type="entry name" value="PROTEIN_KINASE_DOM"/>
    <property type="match status" value="1"/>
</dbReference>
<dbReference type="InterPro" id="IPR008271">
    <property type="entry name" value="Ser/Thr_kinase_AS"/>
</dbReference>
<dbReference type="SMART" id="SM00220">
    <property type="entry name" value="S_TKc"/>
    <property type="match status" value="1"/>
</dbReference>
<evidence type="ECO:0000256" key="6">
    <source>
        <dbReference type="ARBA" id="ARBA00037966"/>
    </source>
</evidence>
<evidence type="ECO:0000259" key="9">
    <source>
        <dbReference type="PROSITE" id="PS50011"/>
    </source>
</evidence>
<evidence type="ECO:0000256" key="8">
    <source>
        <dbReference type="RuleBase" id="RU000304"/>
    </source>
</evidence>
<keyword evidence="5 7" id="KW-0067">ATP-binding</keyword>
<dbReference type="InterPro" id="IPR017441">
    <property type="entry name" value="Protein_kinase_ATP_BS"/>
</dbReference>
<dbReference type="GO" id="GO:0004674">
    <property type="term" value="F:protein serine/threonine kinase activity"/>
    <property type="evidence" value="ECO:0007669"/>
    <property type="project" value="UniProtKB-KW"/>
</dbReference>
<dbReference type="GO" id="GO:0043484">
    <property type="term" value="P:regulation of RNA splicing"/>
    <property type="evidence" value="ECO:0007669"/>
    <property type="project" value="TreeGrafter"/>
</dbReference>
<proteinExistence type="inferred from homology"/>
<evidence type="ECO:0000256" key="5">
    <source>
        <dbReference type="ARBA" id="ARBA00022840"/>
    </source>
</evidence>
<dbReference type="Gene3D" id="1.10.510.10">
    <property type="entry name" value="Transferase(Phosphotransferase) domain 1"/>
    <property type="match status" value="1"/>
</dbReference>
<dbReference type="PROSITE" id="PS00107">
    <property type="entry name" value="PROTEIN_KINASE_ATP"/>
    <property type="match status" value="1"/>
</dbReference>
<reference evidence="11" key="1">
    <citation type="submission" date="2022-11" db="UniProtKB">
        <authorList>
            <consortium name="WormBaseParasite"/>
        </authorList>
    </citation>
    <scope>IDENTIFICATION</scope>
</reference>
<evidence type="ECO:0000256" key="1">
    <source>
        <dbReference type="ARBA" id="ARBA00022527"/>
    </source>
</evidence>
<evidence type="ECO:0000313" key="10">
    <source>
        <dbReference type="Proteomes" id="UP000887563"/>
    </source>
</evidence>
<keyword evidence="2" id="KW-0808">Transferase</keyword>
<sequence>MVVLNNDQQQKRRSKKIRWACIHPFPITEEQEERKHKLWAKTMIELTNKMNEVWIPPIKSNRIDRNEESTSCELQNNEEYNQNGIHEEEENVDEDDLPELSEVPSNNTFVPVQDEHGYLLCRNGDWIIDRFKIIKQIGDGVFSKVHLVSDSKNLQKSANGENPSKRALKIVRNVQTYKDAALQEISVLQALHSSDDDEENGLGPSHLVIKLLDNFEYFDHICLLFEPYGLSVFDFLRGNDYHPYPLDQIRYIAYQLILAVNFIHEKGIVHTDLKPENILFVNTDNHEFKNRWDKPYEEMGLVKSKRSRNRRRIRVLKDASIRLIDFGSAVFDHQGHDETVTTRHYRAPEIILKNGWSFPCDIWSIGCILFELYSGCALFPKMDDIKHLATIERICGAVPKSMKRASSCGFYRNNNQLNCSQEVKEHVKEHTRKLFDYIKLKEMEHIQFFDLLENMLVIDPDLRITLKVAREHDFFEKLDNNLRLKAENGENINENGAT</sequence>
<keyword evidence="1 8" id="KW-0723">Serine/threonine-protein kinase</keyword>
<dbReference type="WBParaSite" id="Minc3s00489g13194">
    <property type="protein sequence ID" value="Minc3s00489g13194"/>
    <property type="gene ID" value="Minc3s00489g13194"/>
</dbReference>
<dbReference type="GO" id="GO:0005524">
    <property type="term" value="F:ATP binding"/>
    <property type="evidence" value="ECO:0007669"/>
    <property type="project" value="UniProtKB-UniRule"/>
</dbReference>
<dbReference type="Pfam" id="PF00069">
    <property type="entry name" value="Pkinase"/>
    <property type="match status" value="1"/>
</dbReference>
<evidence type="ECO:0000256" key="3">
    <source>
        <dbReference type="ARBA" id="ARBA00022741"/>
    </source>
</evidence>
<accession>A0A914LFU7</accession>
<dbReference type="InterPro" id="IPR000719">
    <property type="entry name" value="Prot_kinase_dom"/>
</dbReference>
<name>A0A914LFU7_MELIC</name>
<feature type="domain" description="Protein kinase" evidence="9">
    <location>
        <begin position="131"/>
        <end position="475"/>
    </location>
</feature>
<feature type="binding site" evidence="7">
    <location>
        <position position="169"/>
    </location>
    <ligand>
        <name>ATP</name>
        <dbReference type="ChEBI" id="CHEBI:30616"/>
    </ligand>
</feature>
<dbReference type="PROSITE" id="PS00108">
    <property type="entry name" value="PROTEIN_KINASE_ST"/>
    <property type="match status" value="1"/>
</dbReference>
<protein>
    <submittedName>
        <fullName evidence="11">Protein kinase domain-containing protein</fullName>
    </submittedName>
</protein>
<dbReference type="AlphaFoldDB" id="A0A914LFU7"/>
<dbReference type="SUPFAM" id="SSF56112">
    <property type="entry name" value="Protein kinase-like (PK-like)"/>
    <property type="match status" value="1"/>
</dbReference>
<keyword evidence="4" id="KW-0418">Kinase</keyword>
<dbReference type="Proteomes" id="UP000887563">
    <property type="component" value="Unplaced"/>
</dbReference>
<keyword evidence="3 7" id="KW-0547">Nucleotide-binding</keyword>
<evidence type="ECO:0000256" key="4">
    <source>
        <dbReference type="ARBA" id="ARBA00022777"/>
    </source>
</evidence>
<dbReference type="InterPro" id="IPR011009">
    <property type="entry name" value="Kinase-like_dom_sf"/>
</dbReference>
<evidence type="ECO:0000256" key="7">
    <source>
        <dbReference type="PROSITE-ProRule" id="PRU10141"/>
    </source>
</evidence>
<evidence type="ECO:0000256" key="2">
    <source>
        <dbReference type="ARBA" id="ARBA00022679"/>
    </source>
</evidence>